<dbReference type="Proteomes" id="UP000027318">
    <property type="component" value="Unassembled WGS sequence"/>
</dbReference>
<dbReference type="EMBL" id="JMSZ01000028">
    <property type="protein sequence ID" value="KDE39650.1"/>
    <property type="molecule type" value="Genomic_DNA"/>
</dbReference>
<protein>
    <submittedName>
        <fullName evidence="4">Putative ABC transport system periplasmic substrate-binding protein</fullName>
    </submittedName>
</protein>
<accession>A0A063Y3A9</accession>
<dbReference type="PANTHER" id="PTHR36698">
    <property type="entry name" value="BLL5892 PROTEIN"/>
    <property type="match status" value="1"/>
</dbReference>
<evidence type="ECO:0000259" key="3">
    <source>
        <dbReference type="Pfam" id="PF02470"/>
    </source>
</evidence>
<keyword evidence="2" id="KW-1133">Transmembrane helix</keyword>
<feature type="domain" description="Mce/MlaD" evidence="3">
    <location>
        <begin position="39"/>
        <end position="116"/>
    </location>
</feature>
<sequence>MNPRINYTWVGAFVILLIGVGLAMLALMTRDDRQTQRLSYVTYFEESVAGLNERASVRFLGVPVGVVERISLDQEREGRVRLDLRIDPDVPIRESSIASLQNQGITGLLFIEISSGDPESSRLETSSSEPAVIRSRPSRLLQITEAMNETLNRFNQLSENLSQLTNHLSALSDERMRTQLDSMIQSLVSLSQTAERQLEKVDLDAWTTLAHSMTTLADSLTQQSQGFPDEMAAFRQLLAENLERTNQQLTAMSRDSQVLARELAPLIRETRTLSEMLTRQGDILIKGTGELPPGPGETR</sequence>
<evidence type="ECO:0000256" key="2">
    <source>
        <dbReference type="SAM" id="Phobius"/>
    </source>
</evidence>
<organism evidence="4 5">
    <name type="scientific">Nitrincola lacisaponensis</name>
    <dbReference type="NCBI Taxonomy" id="267850"/>
    <lineage>
        <taxon>Bacteria</taxon>
        <taxon>Pseudomonadati</taxon>
        <taxon>Pseudomonadota</taxon>
        <taxon>Gammaproteobacteria</taxon>
        <taxon>Oceanospirillales</taxon>
        <taxon>Oceanospirillaceae</taxon>
        <taxon>Nitrincola</taxon>
    </lineage>
</organism>
<keyword evidence="1" id="KW-0175">Coiled coil</keyword>
<dbReference type="PANTHER" id="PTHR36698:SF2">
    <property type="entry name" value="MCE_MLAD DOMAIN-CONTAINING PROTEIN"/>
    <property type="match status" value="1"/>
</dbReference>
<name>A0A063Y3A9_9GAMM</name>
<keyword evidence="5" id="KW-1185">Reference proteome</keyword>
<keyword evidence="2" id="KW-0472">Membrane</keyword>
<reference evidence="4 5" key="1">
    <citation type="journal article" date="2005" name="Int. J. Syst. Evol. Microbiol.">
        <title>Nitrincola lacisaponensis gen. nov., sp. nov., a novel alkaliphilic bacterium isolated from an alkaline, saline lake.</title>
        <authorList>
            <person name="Dimitriu P.A."/>
            <person name="Shukla S.K."/>
            <person name="Conradt J."/>
            <person name="Marquez M.C."/>
            <person name="Ventosa A."/>
            <person name="Maglia A."/>
            <person name="Peyton B.M."/>
            <person name="Pinkart H.C."/>
            <person name="Mormile M.R."/>
        </authorList>
    </citation>
    <scope>NUCLEOTIDE SEQUENCE [LARGE SCALE GENOMIC DNA]</scope>
    <source>
        <strain evidence="4 5">4CA</strain>
    </source>
</reference>
<dbReference type="InterPro" id="IPR003399">
    <property type="entry name" value="Mce/MlaD"/>
</dbReference>
<feature type="coiled-coil region" evidence="1">
    <location>
        <begin position="147"/>
        <end position="174"/>
    </location>
</feature>
<evidence type="ECO:0000256" key="1">
    <source>
        <dbReference type="SAM" id="Coils"/>
    </source>
</evidence>
<comment type="caution">
    <text evidence="4">The sequence shown here is derived from an EMBL/GenBank/DDBJ whole genome shotgun (WGS) entry which is preliminary data.</text>
</comment>
<proteinExistence type="predicted"/>
<keyword evidence="2" id="KW-0812">Transmembrane</keyword>
<dbReference type="RefSeq" id="WP_051632698.1">
    <property type="nucleotide sequence ID" value="NZ_JMSZ01000028.1"/>
</dbReference>
<dbReference type="Pfam" id="PF02470">
    <property type="entry name" value="MlaD"/>
    <property type="match status" value="1"/>
</dbReference>
<evidence type="ECO:0000313" key="4">
    <source>
        <dbReference type="EMBL" id="KDE39650.1"/>
    </source>
</evidence>
<dbReference type="OrthoDB" id="9806984at2"/>
<feature type="transmembrane region" description="Helical" evidence="2">
    <location>
        <begin position="6"/>
        <end position="27"/>
    </location>
</feature>
<gene>
    <name evidence="4" type="ORF">ADINL_1928</name>
</gene>
<evidence type="ECO:0000313" key="5">
    <source>
        <dbReference type="Proteomes" id="UP000027318"/>
    </source>
</evidence>
<dbReference type="STRING" id="267850.ADINL_1928"/>
<dbReference type="AlphaFoldDB" id="A0A063Y3A9"/>